<sequence length="194" mass="21757">MPVIALHRCRSCLRRKNAPTWSDLRELEKQYQLIKQRQKQAKVILNSAYLHGLNANSAKPKVPPLIFPPRSPPVFNHLLMGPLLAKIDCATEPPATFSGGAVKVAATVIQPANHTMSRLRELLREISEENESESKYDTSSIDSVSPQFVRERVKAKAQICTMYSASYACAARDLAQSAERHSRMCVIRSLETDR</sequence>
<keyword evidence="2" id="KW-1185">Reference proteome</keyword>
<accession>A0A3P7K5V6</accession>
<organism evidence="1 2">
    <name type="scientific">Strongylus vulgaris</name>
    <name type="common">Blood worm</name>
    <dbReference type="NCBI Taxonomy" id="40348"/>
    <lineage>
        <taxon>Eukaryota</taxon>
        <taxon>Metazoa</taxon>
        <taxon>Ecdysozoa</taxon>
        <taxon>Nematoda</taxon>
        <taxon>Chromadorea</taxon>
        <taxon>Rhabditida</taxon>
        <taxon>Rhabditina</taxon>
        <taxon>Rhabditomorpha</taxon>
        <taxon>Strongyloidea</taxon>
        <taxon>Strongylidae</taxon>
        <taxon>Strongylus</taxon>
    </lineage>
</organism>
<dbReference type="Proteomes" id="UP000270094">
    <property type="component" value="Unassembled WGS sequence"/>
</dbReference>
<evidence type="ECO:0000313" key="2">
    <source>
        <dbReference type="Proteomes" id="UP000270094"/>
    </source>
</evidence>
<dbReference type="AlphaFoldDB" id="A0A3P7K5V6"/>
<dbReference type="EMBL" id="UYYB01003455">
    <property type="protein sequence ID" value="VDM66685.1"/>
    <property type="molecule type" value="Genomic_DNA"/>
</dbReference>
<reference evidence="1 2" key="1">
    <citation type="submission" date="2018-11" db="EMBL/GenBank/DDBJ databases">
        <authorList>
            <consortium name="Pathogen Informatics"/>
        </authorList>
    </citation>
    <scope>NUCLEOTIDE SEQUENCE [LARGE SCALE GENOMIC DNA]</scope>
</reference>
<dbReference type="OrthoDB" id="289721at2759"/>
<protein>
    <submittedName>
        <fullName evidence="1">Uncharacterized protein</fullName>
    </submittedName>
</protein>
<evidence type="ECO:0000313" key="1">
    <source>
        <dbReference type="EMBL" id="VDM66685.1"/>
    </source>
</evidence>
<name>A0A3P7K5V6_STRVU</name>
<proteinExistence type="predicted"/>
<gene>
    <name evidence="1" type="ORF">SVUK_LOCUS1683</name>
</gene>